<organism evidence="1 3">
    <name type="scientific">Araneus ventricosus</name>
    <name type="common">Orbweaver spider</name>
    <name type="synonym">Epeira ventricosa</name>
    <dbReference type="NCBI Taxonomy" id="182803"/>
    <lineage>
        <taxon>Eukaryota</taxon>
        <taxon>Metazoa</taxon>
        <taxon>Ecdysozoa</taxon>
        <taxon>Arthropoda</taxon>
        <taxon>Chelicerata</taxon>
        <taxon>Arachnida</taxon>
        <taxon>Araneae</taxon>
        <taxon>Araneomorphae</taxon>
        <taxon>Entelegynae</taxon>
        <taxon>Araneoidea</taxon>
        <taxon>Araneidae</taxon>
        <taxon>Araneus</taxon>
    </lineage>
</organism>
<dbReference type="EMBL" id="BGPR01089234">
    <property type="protein sequence ID" value="GBM14494.1"/>
    <property type="molecule type" value="Genomic_DNA"/>
</dbReference>
<dbReference type="EMBL" id="BGPR01095444">
    <property type="protein sequence ID" value="GBM38482.1"/>
    <property type="molecule type" value="Genomic_DNA"/>
</dbReference>
<evidence type="ECO:0000313" key="1">
    <source>
        <dbReference type="EMBL" id="GBM14494.1"/>
    </source>
</evidence>
<reference evidence="1 3" key="1">
    <citation type="journal article" date="2019" name="Sci. Rep.">
        <title>Orb-weaving spider Araneus ventricosus genome elucidates the spidroin gene catalogue.</title>
        <authorList>
            <person name="Kono N."/>
            <person name="Nakamura H."/>
            <person name="Ohtoshi R."/>
            <person name="Moran D.A.P."/>
            <person name="Shinohara A."/>
            <person name="Yoshida Y."/>
            <person name="Fujiwara M."/>
            <person name="Mori M."/>
            <person name="Tomita M."/>
            <person name="Arakawa K."/>
        </authorList>
    </citation>
    <scope>NUCLEOTIDE SEQUENCE [LARGE SCALE GENOMIC DNA]</scope>
</reference>
<proteinExistence type="predicted"/>
<keyword evidence="3" id="KW-1185">Reference proteome</keyword>
<accession>A0A4Y2DF55</accession>
<dbReference type="OrthoDB" id="6416861at2759"/>
<sequence>MPIKGEIFWEVGKSLTKETWAKGEFVTCSEFPITNACALIVKFYPGGVDNSERPFSRFIRTNTEGDFKMCGECQLCPWHNRC</sequence>
<dbReference type="AlphaFoldDB" id="A0A4Y2DF55"/>
<gene>
    <name evidence="2" type="ORF">AVEN_182012_1</name>
    <name evidence="1" type="ORF">AVEN_87957_1</name>
</gene>
<name>A0A4Y2DF55_ARAVE</name>
<dbReference type="Proteomes" id="UP000499080">
    <property type="component" value="Unassembled WGS sequence"/>
</dbReference>
<evidence type="ECO:0000313" key="3">
    <source>
        <dbReference type="Proteomes" id="UP000499080"/>
    </source>
</evidence>
<protein>
    <submittedName>
        <fullName evidence="1">Uncharacterized protein</fullName>
    </submittedName>
</protein>
<comment type="caution">
    <text evidence="1">The sequence shown here is derived from an EMBL/GenBank/DDBJ whole genome shotgun (WGS) entry which is preliminary data.</text>
</comment>
<evidence type="ECO:0000313" key="2">
    <source>
        <dbReference type="EMBL" id="GBM38482.1"/>
    </source>
</evidence>